<name>A0A1T5CTW0_9SPHN</name>
<dbReference type="OrthoDB" id="9554200at2"/>
<gene>
    <name evidence="1" type="ORF">SAMN06295937_1011114</name>
</gene>
<evidence type="ECO:0000313" key="1">
    <source>
        <dbReference type="EMBL" id="SKB62909.1"/>
    </source>
</evidence>
<dbReference type="Proteomes" id="UP000190044">
    <property type="component" value="Unassembled WGS sequence"/>
</dbReference>
<dbReference type="RefSeq" id="WP_079638716.1">
    <property type="nucleotide sequence ID" value="NZ_FUYP01000011.1"/>
</dbReference>
<keyword evidence="2" id="KW-1185">Reference proteome</keyword>
<reference evidence="2" key="1">
    <citation type="submission" date="2017-02" db="EMBL/GenBank/DDBJ databases">
        <authorList>
            <person name="Varghese N."/>
            <person name="Submissions S."/>
        </authorList>
    </citation>
    <scope>NUCLEOTIDE SEQUENCE [LARGE SCALE GENOMIC DNA]</scope>
    <source>
        <strain evidence="2">R11H</strain>
    </source>
</reference>
<dbReference type="EMBL" id="FUYP01000011">
    <property type="protein sequence ID" value="SKB62909.1"/>
    <property type="molecule type" value="Genomic_DNA"/>
</dbReference>
<accession>A0A1T5CTW0</accession>
<protein>
    <submittedName>
        <fullName evidence="1">Uncharacterized protein</fullName>
    </submittedName>
</protein>
<dbReference type="AlphaFoldDB" id="A0A1T5CTW0"/>
<evidence type="ECO:0000313" key="2">
    <source>
        <dbReference type="Proteomes" id="UP000190044"/>
    </source>
</evidence>
<organism evidence="1 2">
    <name type="scientific">Sphingopyxis flava</name>
    <dbReference type="NCBI Taxonomy" id="1507287"/>
    <lineage>
        <taxon>Bacteria</taxon>
        <taxon>Pseudomonadati</taxon>
        <taxon>Pseudomonadota</taxon>
        <taxon>Alphaproteobacteria</taxon>
        <taxon>Sphingomonadales</taxon>
        <taxon>Sphingomonadaceae</taxon>
        <taxon>Sphingopyxis</taxon>
    </lineage>
</organism>
<sequence>MTSQYTQTISEATGVADPELLAEIEDVMRHVIFHSTLDWQTREQLSQAAREALEVIKCTATI</sequence>
<proteinExistence type="predicted"/>